<dbReference type="PANTHER" id="PTHR31642">
    <property type="entry name" value="TRICHOTHECENE 3-O-ACETYLTRANSFERASE"/>
    <property type="match status" value="1"/>
</dbReference>
<dbReference type="InterPro" id="IPR050317">
    <property type="entry name" value="Plant_Fungal_Acyltransferase"/>
</dbReference>
<proteinExistence type="inferred from homology"/>
<dbReference type="Pfam" id="PF02458">
    <property type="entry name" value="Transferase"/>
    <property type="match status" value="2"/>
</dbReference>
<sequence length="498" mass="55985">MGGVKSDGFSVKVINTEVVAADQPWHDHWLPFTNLDLLVPPIDIGSFFCYKKSEDQTGVDIATMVDALKTSLSQTLVLFYPLAGEIVRNSAGEPEIHCNNRGVDFIQADADVELRDLNFYDPDESIEGKLMPTRHHGVLAIQITTLKCGGLVIACMFDHRVADGYSANMFVSTWGDMNRSVPPSYLPSFRRSIVNPRRPTLYSTSVTNLFLPLFNPPSLLQINTKSESAESDELGSQLISRIYHVDGDELKRLQLLASENGCRRSKLESFTSFLWKITASFLEESGHFGHMCKIAVAVDGRRRLGEGEGVEKQKLMIAHFGNVLSTRLERSNHRTSIILRPLCLVPDLNRPMNTPHDLKDMPLSVVANQVHEFVISATTKDHFLDLIDWVEDQRPKPLISRPFSRTNHKGVAIMVSSGQRLSIMDKMDFGWGKLVFGSCHVPTAWNDCYVMTMGSPINDDDWVVYMHLPTKLLQYIETRASHVFKPLTADYLKLSFKA</sequence>
<dbReference type="AlphaFoldDB" id="A0AA38WMQ0"/>
<dbReference type="EMBL" id="JARYMX010000004">
    <property type="protein sequence ID" value="KAJ9554106.1"/>
    <property type="molecule type" value="Genomic_DNA"/>
</dbReference>
<evidence type="ECO:0008006" key="4">
    <source>
        <dbReference type="Google" id="ProtNLM"/>
    </source>
</evidence>
<comment type="similarity">
    <text evidence="1">Belongs to the plant acyltransferase family.</text>
</comment>
<reference evidence="2" key="1">
    <citation type="submission" date="2023-03" db="EMBL/GenBank/DDBJ databases">
        <title>Chromosome-scale reference genome and RAD-based genetic map of yellow starthistle (Centaurea solstitialis) reveal putative structural variation and QTLs associated with invader traits.</title>
        <authorList>
            <person name="Reatini B."/>
            <person name="Cang F.A."/>
            <person name="Jiang Q."/>
            <person name="Mckibben M.T.W."/>
            <person name="Barker M.S."/>
            <person name="Rieseberg L.H."/>
            <person name="Dlugosch K.M."/>
        </authorList>
    </citation>
    <scope>NUCLEOTIDE SEQUENCE</scope>
    <source>
        <strain evidence="2">CAN-66</strain>
        <tissue evidence="2">Leaf</tissue>
    </source>
</reference>
<dbReference type="PANTHER" id="PTHR31642:SF330">
    <property type="entry name" value="ALCOHOL O-ACETYLTRANSFERASE"/>
    <property type="match status" value="1"/>
</dbReference>
<comment type="caution">
    <text evidence="2">The sequence shown here is derived from an EMBL/GenBank/DDBJ whole genome shotgun (WGS) entry which is preliminary data.</text>
</comment>
<gene>
    <name evidence="2" type="ORF">OSB04_018151</name>
</gene>
<dbReference type="GO" id="GO:0016747">
    <property type="term" value="F:acyltransferase activity, transferring groups other than amino-acyl groups"/>
    <property type="evidence" value="ECO:0007669"/>
    <property type="project" value="TreeGrafter"/>
</dbReference>
<dbReference type="Proteomes" id="UP001172457">
    <property type="component" value="Chromosome 4"/>
</dbReference>
<name>A0AA38WMQ0_9ASTR</name>
<organism evidence="2 3">
    <name type="scientific">Centaurea solstitialis</name>
    <name type="common">yellow star-thistle</name>
    <dbReference type="NCBI Taxonomy" id="347529"/>
    <lineage>
        <taxon>Eukaryota</taxon>
        <taxon>Viridiplantae</taxon>
        <taxon>Streptophyta</taxon>
        <taxon>Embryophyta</taxon>
        <taxon>Tracheophyta</taxon>
        <taxon>Spermatophyta</taxon>
        <taxon>Magnoliopsida</taxon>
        <taxon>eudicotyledons</taxon>
        <taxon>Gunneridae</taxon>
        <taxon>Pentapetalae</taxon>
        <taxon>asterids</taxon>
        <taxon>campanulids</taxon>
        <taxon>Asterales</taxon>
        <taxon>Asteraceae</taxon>
        <taxon>Carduoideae</taxon>
        <taxon>Cardueae</taxon>
        <taxon>Centaureinae</taxon>
        <taxon>Centaurea</taxon>
    </lineage>
</organism>
<keyword evidence="3" id="KW-1185">Reference proteome</keyword>
<protein>
    <recommendedName>
        <fullName evidence="4">Transferase, Chloramphenicol acetyltransferase-like domain protein</fullName>
    </recommendedName>
</protein>
<evidence type="ECO:0000313" key="3">
    <source>
        <dbReference type="Proteomes" id="UP001172457"/>
    </source>
</evidence>
<evidence type="ECO:0000313" key="2">
    <source>
        <dbReference type="EMBL" id="KAJ9554106.1"/>
    </source>
</evidence>
<accession>A0AA38WMQ0</accession>
<dbReference type="Gene3D" id="3.30.559.10">
    <property type="entry name" value="Chloramphenicol acetyltransferase-like domain"/>
    <property type="match status" value="2"/>
</dbReference>
<dbReference type="InterPro" id="IPR023213">
    <property type="entry name" value="CAT-like_dom_sf"/>
</dbReference>
<evidence type="ECO:0000256" key="1">
    <source>
        <dbReference type="ARBA" id="ARBA00009861"/>
    </source>
</evidence>